<dbReference type="GeneTree" id="ENSGT01100000263793"/>
<evidence type="ECO:0008006" key="3">
    <source>
        <dbReference type="Google" id="ProtNLM"/>
    </source>
</evidence>
<dbReference type="PANTHER" id="PTHR48424:SF3">
    <property type="entry name" value="DYNEIN LIGHT CHAIN-RELATED"/>
    <property type="match status" value="1"/>
</dbReference>
<keyword evidence="2" id="KW-1185">Reference proteome</keyword>
<dbReference type="PANTHER" id="PTHR48424">
    <property type="entry name" value="DYNEIN LIGHT CHAIN-RELATED"/>
    <property type="match status" value="1"/>
</dbReference>
<evidence type="ECO:0000313" key="2">
    <source>
        <dbReference type="Proteomes" id="UP000694580"/>
    </source>
</evidence>
<evidence type="ECO:0000313" key="1">
    <source>
        <dbReference type="Ensembl" id="ENSDCDP00010024607.1"/>
    </source>
</evidence>
<name>A0AAY4BVK2_9TELE</name>
<dbReference type="Ensembl" id="ENSDCDT00010030409.1">
    <property type="protein sequence ID" value="ENSDCDP00010024607.1"/>
    <property type="gene ID" value="ENSDCDG00010015570.1"/>
</dbReference>
<dbReference type="AlphaFoldDB" id="A0AAY4BVK2"/>
<organism evidence="1 2">
    <name type="scientific">Denticeps clupeoides</name>
    <name type="common">denticle herring</name>
    <dbReference type="NCBI Taxonomy" id="299321"/>
    <lineage>
        <taxon>Eukaryota</taxon>
        <taxon>Metazoa</taxon>
        <taxon>Chordata</taxon>
        <taxon>Craniata</taxon>
        <taxon>Vertebrata</taxon>
        <taxon>Euteleostomi</taxon>
        <taxon>Actinopterygii</taxon>
        <taxon>Neopterygii</taxon>
        <taxon>Teleostei</taxon>
        <taxon>Clupei</taxon>
        <taxon>Clupeiformes</taxon>
        <taxon>Denticipitoidei</taxon>
        <taxon>Denticipitidae</taxon>
        <taxon>Denticeps</taxon>
    </lineage>
</organism>
<sequence>LLFTHQKNVFGLMSHIAAKISAHNAMPCRVVFLVKFLNVFLDVIFLHGLHGTVDGVLLHVLGHVRILDHGLPVSHGVSIKEREF</sequence>
<reference evidence="1" key="2">
    <citation type="submission" date="2025-09" db="UniProtKB">
        <authorList>
            <consortium name="Ensembl"/>
        </authorList>
    </citation>
    <scope>IDENTIFICATION</scope>
</reference>
<proteinExistence type="predicted"/>
<protein>
    <recommendedName>
        <fullName evidence="3">Dynein light chain</fullName>
    </recommendedName>
</protein>
<reference evidence="1" key="1">
    <citation type="submission" date="2025-08" db="UniProtKB">
        <authorList>
            <consortium name="Ensembl"/>
        </authorList>
    </citation>
    <scope>IDENTIFICATION</scope>
</reference>
<dbReference type="Proteomes" id="UP000694580">
    <property type="component" value="Unplaced"/>
</dbReference>
<accession>A0AAY4BVK2</accession>